<dbReference type="GO" id="GO:0003824">
    <property type="term" value="F:catalytic activity"/>
    <property type="evidence" value="ECO:0007669"/>
    <property type="project" value="UniProtKB-ARBA"/>
</dbReference>
<keyword evidence="6" id="KW-0472">Membrane</keyword>
<organism evidence="8 9">
    <name type="scientific">Aminicella lysinilytica</name>
    <dbReference type="NCBI Taxonomy" id="433323"/>
    <lineage>
        <taxon>Bacteria</taxon>
        <taxon>Bacillati</taxon>
        <taxon>Bacillota</taxon>
        <taxon>Clostridia</taxon>
        <taxon>Peptostreptococcales</taxon>
        <taxon>Anaerovoracaceae</taxon>
        <taxon>Aminicella</taxon>
    </lineage>
</organism>
<dbReference type="InterPro" id="IPR000524">
    <property type="entry name" value="Tscrpt_reg_HTH_GntR"/>
</dbReference>
<dbReference type="GO" id="GO:0003677">
    <property type="term" value="F:DNA binding"/>
    <property type="evidence" value="ECO:0007669"/>
    <property type="project" value="UniProtKB-KW"/>
</dbReference>
<keyword evidence="3" id="KW-0805">Transcription regulation</keyword>
<dbReference type="Proteomes" id="UP000295500">
    <property type="component" value="Unassembled WGS sequence"/>
</dbReference>
<dbReference type="InterPro" id="IPR036390">
    <property type="entry name" value="WH_DNA-bd_sf"/>
</dbReference>
<dbReference type="RefSeq" id="WP_133528679.1">
    <property type="nucleotide sequence ID" value="NZ_SNXO01000022.1"/>
</dbReference>
<dbReference type="InterPro" id="IPR004839">
    <property type="entry name" value="Aminotransferase_I/II_large"/>
</dbReference>
<keyword evidence="2" id="KW-0663">Pyridoxal phosphate</keyword>
<dbReference type="Pfam" id="PF00392">
    <property type="entry name" value="GntR"/>
    <property type="match status" value="1"/>
</dbReference>
<evidence type="ECO:0000256" key="4">
    <source>
        <dbReference type="ARBA" id="ARBA00023125"/>
    </source>
</evidence>
<dbReference type="CDD" id="cd00609">
    <property type="entry name" value="AAT_like"/>
    <property type="match status" value="1"/>
</dbReference>
<dbReference type="InterPro" id="IPR015421">
    <property type="entry name" value="PyrdxlP-dep_Trfase_major"/>
</dbReference>
<dbReference type="GO" id="GO:0003700">
    <property type="term" value="F:DNA-binding transcription factor activity"/>
    <property type="evidence" value="ECO:0007669"/>
    <property type="project" value="InterPro"/>
</dbReference>
<dbReference type="InterPro" id="IPR051446">
    <property type="entry name" value="HTH_trans_reg/aminotransferase"/>
</dbReference>
<evidence type="ECO:0000256" key="2">
    <source>
        <dbReference type="ARBA" id="ARBA00022898"/>
    </source>
</evidence>
<accession>A0A4R6Q0N3</accession>
<name>A0A4R6Q0N3_9FIRM</name>
<dbReference type="PROSITE" id="PS50949">
    <property type="entry name" value="HTH_GNTR"/>
    <property type="match status" value="1"/>
</dbReference>
<dbReference type="Gene3D" id="3.90.1150.10">
    <property type="entry name" value="Aspartate Aminotransferase, domain 1"/>
    <property type="match status" value="1"/>
</dbReference>
<feature type="transmembrane region" description="Helical" evidence="6">
    <location>
        <begin position="321"/>
        <end position="341"/>
    </location>
</feature>
<evidence type="ECO:0000256" key="3">
    <source>
        <dbReference type="ARBA" id="ARBA00023015"/>
    </source>
</evidence>
<comment type="similarity">
    <text evidence="1">In the C-terminal section; belongs to the class-I pyridoxal-phosphate-dependent aminotransferase family.</text>
</comment>
<dbReference type="AlphaFoldDB" id="A0A4R6Q0N3"/>
<dbReference type="Gene3D" id="1.10.10.10">
    <property type="entry name" value="Winged helix-like DNA-binding domain superfamily/Winged helix DNA-binding domain"/>
    <property type="match status" value="1"/>
</dbReference>
<dbReference type="EMBL" id="SNXO01000022">
    <property type="protein sequence ID" value="TDP54385.1"/>
    <property type="molecule type" value="Genomic_DNA"/>
</dbReference>
<proteinExistence type="inferred from homology"/>
<keyword evidence="4 8" id="KW-0238">DNA-binding</keyword>
<dbReference type="CDD" id="cd07377">
    <property type="entry name" value="WHTH_GntR"/>
    <property type="match status" value="1"/>
</dbReference>
<evidence type="ECO:0000313" key="9">
    <source>
        <dbReference type="Proteomes" id="UP000295500"/>
    </source>
</evidence>
<keyword evidence="6" id="KW-1133">Transmembrane helix</keyword>
<dbReference type="PANTHER" id="PTHR46577">
    <property type="entry name" value="HTH-TYPE TRANSCRIPTIONAL REGULATORY PROTEIN GABR"/>
    <property type="match status" value="1"/>
</dbReference>
<evidence type="ECO:0000256" key="1">
    <source>
        <dbReference type="ARBA" id="ARBA00005384"/>
    </source>
</evidence>
<dbReference type="Gene3D" id="3.40.640.10">
    <property type="entry name" value="Type I PLP-dependent aspartate aminotransferase-like (Major domain)"/>
    <property type="match status" value="1"/>
</dbReference>
<evidence type="ECO:0000256" key="5">
    <source>
        <dbReference type="ARBA" id="ARBA00023163"/>
    </source>
</evidence>
<keyword evidence="9" id="KW-1185">Reference proteome</keyword>
<comment type="caution">
    <text evidence="8">The sequence shown here is derived from an EMBL/GenBank/DDBJ whole genome shotgun (WGS) entry which is preliminary data.</text>
</comment>
<dbReference type="OrthoDB" id="9802328at2"/>
<reference evidence="8 9" key="1">
    <citation type="submission" date="2019-03" db="EMBL/GenBank/DDBJ databases">
        <title>Genomic Encyclopedia of Type Strains, Phase IV (KMG-IV): sequencing the most valuable type-strain genomes for metagenomic binning, comparative biology and taxonomic classification.</title>
        <authorList>
            <person name="Goeker M."/>
        </authorList>
    </citation>
    <scope>NUCLEOTIDE SEQUENCE [LARGE SCALE GENOMIC DNA]</scope>
    <source>
        <strain evidence="8 9">DSM 28287</strain>
    </source>
</reference>
<dbReference type="PANTHER" id="PTHR46577:SF2">
    <property type="entry name" value="TRANSCRIPTIONAL REGULATORY PROTEIN"/>
    <property type="match status" value="1"/>
</dbReference>
<gene>
    <name evidence="8" type="ORF">EV211_12222</name>
</gene>
<dbReference type="GO" id="GO:0030170">
    <property type="term" value="F:pyridoxal phosphate binding"/>
    <property type="evidence" value="ECO:0007669"/>
    <property type="project" value="InterPro"/>
</dbReference>
<dbReference type="SUPFAM" id="SSF53383">
    <property type="entry name" value="PLP-dependent transferases"/>
    <property type="match status" value="1"/>
</dbReference>
<dbReference type="InterPro" id="IPR015422">
    <property type="entry name" value="PyrdxlP-dep_Trfase_small"/>
</dbReference>
<protein>
    <submittedName>
        <fullName evidence="8">DNA-binding transcriptional MocR family regulator</fullName>
    </submittedName>
</protein>
<keyword evidence="6" id="KW-0812">Transmembrane</keyword>
<evidence type="ECO:0000259" key="7">
    <source>
        <dbReference type="PROSITE" id="PS50949"/>
    </source>
</evidence>
<dbReference type="InterPro" id="IPR036388">
    <property type="entry name" value="WH-like_DNA-bd_sf"/>
</dbReference>
<dbReference type="InterPro" id="IPR015424">
    <property type="entry name" value="PyrdxlP-dep_Trfase"/>
</dbReference>
<dbReference type="Pfam" id="PF00155">
    <property type="entry name" value="Aminotran_1_2"/>
    <property type="match status" value="1"/>
</dbReference>
<evidence type="ECO:0000313" key="8">
    <source>
        <dbReference type="EMBL" id="TDP54385.1"/>
    </source>
</evidence>
<evidence type="ECO:0000256" key="6">
    <source>
        <dbReference type="SAM" id="Phobius"/>
    </source>
</evidence>
<dbReference type="SUPFAM" id="SSF46785">
    <property type="entry name" value="Winged helix' DNA-binding domain"/>
    <property type="match status" value="1"/>
</dbReference>
<dbReference type="SMART" id="SM00345">
    <property type="entry name" value="HTH_GNTR"/>
    <property type="match status" value="1"/>
</dbReference>
<sequence>MDIKLNKNLHTPYYWQIADQIKRKIITGQLADGSVLPSERKLSSILGVHRNTIIRAYDTLKDADLIESRQGVGYLVSYGSSETEDLSENPRHKVNWSHAIKDEYLDMKETYDDIFVKFTEGNKISMSTGMPPAIYEEDKLGEDLASILNESAALPAYLAPYQGDTNLRQQLLAFLRTKGIKAGLGQLQVLSETNQAMDFLITALVSPGDCVIIEEPVSPDVYRAIQLAGCRYFTLPVDKDGMNCDNIESLIEKHEPKFIYVNSSYQDPTGVIMSMERRKHLLAISEKYRIPIIEEDAASELNYEDGAIPSIKSMDRNDNVIYIYSFSLTFIPGLSLALVVANERLIRSLSYLVSIRIMSINWMTQKLLGKYLADGRYYEKVEKIRKGNRQKRDVLCSYLDRATSIGVRYRKPRGGVYVWCQLPEGLNGMDVAEEATKAGITVVPGEVFYPMHNGGFDHLRLNYSYESTYWLSEGANRLVELLRTMYNRL</sequence>
<feature type="domain" description="HTH gntR-type" evidence="7">
    <location>
        <begin position="11"/>
        <end position="79"/>
    </location>
</feature>
<keyword evidence="5" id="KW-0804">Transcription</keyword>